<keyword evidence="2" id="KW-1185">Reference proteome</keyword>
<reference evidence="1" key="1">
    <citation type="journal article" date="2014" name="Int. J. Syst. Evol. Microbiol.">
        <title>Complete genome sequence of Corynebacterium casei LMG S-19264T (=DSM 44701T), isolated from a smear-ripened cheese.</title>
        <authorList>
            <consortium name="US DOE Joint Genome Institute (JGI-PGF)"/>
            <person name="Walter F."/>
            <person name="Albersmeier A."/>
            <person name="Kalinowski J."/>
            <person name="Ruckert C."/>
        </authorList>
    </citation>
    <scope>NUCLEOTIDE SEQUENCE</scope>
    <source>
        <strain evidence="1">CGMCC 1.12754</strain>
    </source>
</reference>
<comment type="caution">
    <text evidence="1">The sequence shown here is derived from an EMBL/GenBank/DDBJ whole genome shotgun (WGS) entry which is preliminary data.</text>
</comment>
<accession>A0A917M9J2</accession>
<dbReference type="Pfam" id="PF17334">
    <property type="entry name" value="CsgA"/>
    <property type="match status" value="1"/>
</dbReference>
<dbReference type="Proteomes" id="UP000622860">
    <property type="component" value="Unassembled WGS sequence"/>
</dbReference>
<name>A0A917M9J2_9BACI</name>
<dbReference type="InterPro" id="IPR020255">
    <property type="entry name" value="CsgA"/>
</dbReference>
<organism evidence="1 2">
    <name type="scientific">Virgibacillus oceani</name>
    <dbReference type="NCBI Taxonomy" id="1479511"/>
    <lineage>
        <taxon>Bacteria</taxon>
        <taxon>Bacillati</taxon>
        <taxon>Bacillota</taxon>
        <taxon>Bacilli</taxon>
        <taxon>Bacillales</taxon>
        <taxon>Bacillaceae</taxon>
        <taxon>Virgibacillus</taxon>
    </lineage>
</organism>
<evidence type="ECO:0000313" key="1">
    <source>
        <dbReference type="EMBL" id="GGG86400.1"/>
    </source>
</evidence>
<protein>
    <submittedName>
        <fullName evidence="1">Sigma-G-dependent sporulation-specific SASP protein</fullName>
    </submittedName>
</protein>
<gene>
    <name evidence="1" type="primary">csgA</name>
    <name evidence="1" type="ORF">GCM10011398_35240</name>
</gene>
<dbReference type="EMBL" id="BMFR01000023">
    <property type="protein sequence ID" value="GGG86400.1"/>
    <property type="molecule type" value="Genomic_DNA"/>
</dbReference>
<reference evidence="1" key="2">
    <citation type="submission" date="2020-09" db="EMBL/GenBank/DDBJ databases">
        <authorList>
            <person name="Sun Q."/>
            <person name="Zhou Y."/>
        </authorList>
    </citation>
    <scope>NUCLEOTIDE SEQUENCE</scope>
    <source>
        <strain evidence="1">CGMCC 1.12754</strain>
    </source>
</reference>
<sequence length="85" mass="10227">MRLIDKTLQYLRESLSNYIDSDICGGIYQKLEYKNYNGEGEFVEELNDDEMKYLNSMLVREINYARNVQNDNRVKELNEVYELLF</sequence>
<evidence type="ECO:0000313" key="2">
    <source>
        <dbReference type="Proteomes" id="UP000622860"/>
    </source>
</evidence>
<dbReference type="AlphaFoldDB" id="A0A917M9J2"/>
<proteinExistence type="predicted"/>